<proteinExistence type="inferred from homology"/>
<keyword evidence="4" id="KW-0472">Membrane</keyword>
<feature type="transmembrane region" description="Helical" evidence="4">
    <location>
        <begin position="161"/>
        <end position="178"/>
    </location>
</feature>
<organism evidence="6 7">
    <name type="scientific">Candidatus Borkfalkia ceftriaxoniphila</name>
    <dbReference type="NCBI Taxonomy" id="2508949"/>
    <lineage>
        <taxon>Bacteria</taxon>
        <taxon>Bacillati</taxon>
        <taxon>Bacillota</taxon>
        <taxon>Clostridia</taxon>
        <taxon>Christensenellales</taxon>
        <taxon>Christensenellaceae</taxon>
        <taxon>Candidatus Borkfalkia</taxon>
    </lineage>
</organism>
<keyword evidence="6" id="KW-0378">Hydrolase</keyword>
<feature type="domain" description="Type I restriction modification DNA specificity" evidence="5">
    <location>
        <begin position="36"/>
        <end position="157"/>
    </location>
</feature>
<dbReference type="PANTHER" id="PTHR30408:SF13">
    <property type="entry name" value="TYPE I RESTRICTION ENZYME HINDI SPECIFICITY SUBUNIT"/>
    <property type="match status" value="1"/>
</dbReference>
<accession>A0A4V1QUR6</accession>
<dbReference type="Proteomes" id="UP000291269">
    <property type="component" value="Unassembled WGS sequence"/>
</dbReference>
<reference evidence="6 7" key="1">
    <citation type="journal article" date="2019" name="Gut">
        <title>Antibiotics-induced monodominance of a novel gut bacterial order.</title>
        <authorList>
            <person name="Hildebrand F."/>
            <person name="Moitinho-Silva L."/>
            <person name="Blasche S."/>
            <person name="Jahn M.T."/>
            <person name="Gossmann T.I."/>
            <person name="Heuerta-Cepas J."/>
            <person name="Hercog R."/>
            <person name="Luetge M."/>
            <person name="Bahram M."/>
            <person name="Pryszlak A."/>
            <person name="Alves R.J."/>
            <person name="Waszak S.M."/>
            <person name="Zhu A."/>
            <person name="Ye L."/>
            <person name="Costea P.I."/>
            <person name="Aalvink S."/>
            <person name="Belzer C."/>
            <person name="Forslund S.K."/>
            <person name="Sunagawa S."/>
            <person name="Hentschel U."/>
            <person name="Merten C."/>
            <person name="Patil K.R."/>
            <person name="Benes V."/>
            <person name="Bork P."/>
        </authorList>
    </citation>
    <scope>NUCLEOTIDE SEQUENCE [LARGE SCALE GENOMIC DNA]</scope>
    <source>
        <strain evidence="6 7">HDS1380</strain>
    </source>
</reference>
<evidence type="ECO:0000256" key="3">
    <source>
        <dbReference type="ARBA" id="ARBA00023125"/>
    </source>
</evidence>
<keyword evidence="4" id="KW-0812">Transmembrane</keyword>
<evidence type="ECO:0000256" key="2">
    <source>
        <dbReference type="ARBA" id="ARBA00022747"/>
    </source>
</evidence>
<comment type="similarity">
    <text evidence="1">Belongs to the type-I restriction system S methylase family.</text>
</comment>
<keyword evidence="6" id="KW-0255">Endonuclease</keyword>
<dbReference type="InterPro" id="IPR052021">
    <property type="entry name" value="Type-I_RS_S_subunit"/>
</dbReference>
<protein>
    <submittedName>
        <fullName evidence="6">Restriction endonuclease subunit S</fullName>
    </submittedName>
</protein>
<dbReference type="Pfam" id="PF01420">
    <property type="entry name" value="Methylase_S"/>
    <property type="match status" value="1"/>
</dbReference>
<dbReference type="GO" id="GO:0004519">
    <property type="term" value="F:endonuclease activity"/>
    <property type="evidence" value="ECO:0007669"/>
    <property type="project" value="UniProtKB-KW"/>
</dbReference>
<comment type="caution">
    <text evidence="6">The sequence shown here is derived from an EMBL/GenBank/DDBJ whole genome shotgun (WGS) entry which is preliminary data.</text>
</comment>
<dbReference type="PANTHER" id="PTHR30408">
    <property type="entry name" value="TYPE-1 RESTRICTION ENZYME ECOKI SPECIFICITY PROTEIN"/>
    <property type="match status" value="1"/>
</dbReference>
<dbReference type="InterPro" id="IPR044946">
    <property type="entry name" value="Restrct_endonuc_typeI_TRD_sf"/>
</dbReference>
<keyword evidence="4" id="KW-1133">Transmembrane helix</keyword>
<keyword evidence="2" id="KW-0680">Restriction system</keyword>
<evidence type="ECO:0000256" key="1">
    <source>
        <dbReference type="ARBA" id="ARBA00010923"/>
    </source>
</evidence>
<evidence type="ECO:0000259" key="5">
    <source>
        <dbReference type="Pfam" id="PF01420"/>
    </source>
</evidence>
<dbReference type="GO" id="GO:0003677">
    <property type="term" value="F:DNA binding"/>
    <property type="evidence" value="ECO:0007669"/>
    <property type="project" value="UniProtKB-KW"/>
</dbReference>
<sequence>MNAAAVKYDGKHKYIRITDIDEETSAFIPNPLSSPDGEFEQKYLVKENDILFARTGASVGKSYLYNPNDGELYFAGFLIRARIKPEYNGTFIYYQTKSKKYDRWVKLTSMRSGQPGINSQEYSGYPIAITGKVEQDKIADFLQLIDNRIAVQNKIIKHRKSLIFSLVIEILLSFLSLIESALSLNVFSFFNNLLKFMWTIFKEVKRLWSQKKT</sequence>
<name>A0A4V1QUR6_9FIRM</name>
<dbReference type="AlphaFoldDB" id="A0A4V1QUR6"/>
<evidence type="ECO:0000313" key="7">
    <source>
        <dbReference type="Proteomes" id="UP000291269"/>
    </source>
</evidence>
<dbReference type="InterPro" id="IPR000055">
    <property type="entry name" value="Restrct_endonuc_typeI_TRD"/>
</dbReference>
<evidence type="ECO:0000313" key="6">
    <source>
        <dbReference type="EMBL" id="RXZ58360.1"/>
    </source>
</evidence>
<dbReference type="CDD" id="cd17521">
    <property type="entry name" value="RMtype1_S_Sau13435ORF2165P_TRD2-CR2_like"/>
    <property type="match status" value="1"/>
</dbReference>
<evidence type="ECO:0000256" key="4">
    <source>
        <dbReference type="SAM" id="Phobius"/>
    </source>
</evidence>
<dbReference type="Gene3D" id="3.90.220.20">
    <property type="entry name" value="DNA methylase specificity domains"/>
    <property type="match status" value="1"/>
</dbReference>
<keyword evidence="7" id="KW-1185">Reference proteome</keyword>
<dbReference type="SUPFAM" id="SSF116734">
    <property type="entry name" value="DNA methylase specificity domain"/>
    <property type="match status" value="1"/>
</dbReference>
<dbReference type="GO" id="GO:0009307">
    <property type="term" value="P:DNA restriction-modification system"/>
    <property type="evidence" value="ECO:0007669"/>
    <property type="project" value="UniProtKB-KW"/>
</dbReference>
<keyword evidence="6" id="KW-0540">Nuclease</keyword>
<keyword evidence="3" id="KW-0238">DNA-binding</keyword>
<dbReference type="EMBL" id="SDOZ01000003">
    <property type="protein sequence ID" value="RXZ58360.1"/>
    <property type="molecule type" value="Genomic_DNA"/>
</dbReference>
<dbReference type="OrthoDB" id="9811611at2"/>
<gene>
    <name evidence="6" type="ORF">ESZ91_08875</name>
</gene>